<reference evidence="3 4" key="1">
    <citation type="submission" date="2019-04" db="EMBL/GenBank/DDBJ databases">
        <title>High contiguity whole genome sequence and gene annotation resource for two Venturia nashicola isolates.</title>
        <authorList>
            <person name="Prokchorchik M."/>
            <person name="Won K."/>
            <person name="Lee Y."/>
            <person name="Choi E.D."/>
            <person name="Segonzac C."/>
            <person name="Sohn K.H."/>
        </authorList>
    </citation>
    <scope>NUCLEOTIDE SEQUENCE [LARGE SCALE GENOMIC DNA]</scope>
    <source>
        <strain evidence="3 4">PRI2</strain>
    </source>
</reference>
<dbReference type="InterPro" id="IPR036273">
    <property type="entry name" value="CRAL/TRIO_N_dom_sf"/>
</dbReference>
<dbReference type="GO" id="GO:0008526">
    <property type="term" value="F:phosphatidylinositol transfer activity"/>
    <property type="evidence" value="ECO:0007669"/>
    <property type="project" value="TreeGrafter"/>
</dbReference>
<dbReference type="SUPFAM" id="SSF46938">
    <property type="entry name" value="CRAL/TRIO N-terminal domain"/>
    <property type="match status" value="1"/>
</dbReference>
<evidence type="ECO:0000259" key="2">
    <source>
        <dbReference type="PROSITE" id="PS50191"/>
    </source>
</evidence>
<dbReference type="InterPro" id="IPR036865">
    <property type="entry name" value="CRAL-TRIO_dom_sf"/>
</dbReference>
<dbReference type="SUPFAM" id="SSF52087">
    <property type="entry name" value="CRAL/TRIO domain"/>
    <property type="match status" value="1"/>
</dbReference>
<organism evidence="3 4">
    <name type="scientific">Venturia nashicola</name>
    <dbReference type="NCBI Taxonomy" id="86259"/>
    <lineage>
        <taxon>Eukaryota</taxon>
        <taxon>Fungi</taxon>
        <taxon>Dikarya</taxon>
        <taxon>Ascomycota</taxon>
        <taxon>Pezizomycotina</taxon>
        <taxon>Dothideomycetes</taxon>
        <taxon>Pleosporomycetidae</taxon>
        <taxon>Venturiales</taxon>
        <taxon>Venturiaceae</taxon>
        <taxon>Venturia</taxon>
    </lineage>
</organism>
<dbReference type="PANTHER" id="PTHR45824">
    <property type="entry name" value="GH16843P"/>
    <property type="match status" value="1"/>
</dbReference>
<keyword evidence="4" id="KW-1185">Reference proteome</keyword>
<protein>
    <submittedName>
        <fullName evidence="3">CRAL/TRIO domain protein</fullName>
    </submittedName>
</protein>
<dbReference type="SMART" id="SM00516">
    <property type="entry name" value="SEC14"/>
    <property type="match status" value="1"/>
</dbReference>
<dbReference type="GO" id="GO:0008289">
    <property type="term" value="F:lipid binding"/>
    <property type="evidence" value="ECO:0007669"/>
    <property type="project" value="UniProtKB-ARBA"/>
</dbReference>
<dbReference type="FunFam" id="3.40.525.10:FF:000013">
    <property type="entry name" value="Phosphatidylinositol transfer protein PDR16"/>
    <property type="match status" value="1"/>
</dbReference>
<accession>A0A4Z1NVT7</accession>
<sequence length="383" mass="43038">MTTVAPADDIQAKPTPQPHLLAEKSAVDAAESRAPSTIASSIKDAPEETAHNEPPLLPAGPLKVPFPHPLPHCTPVAQPELTPEQTKKYDDLLKVVESWTEIPVKSGRFAKKEPITAEEKLWLTKECLLRYLRGTKWSATEAPKRLLASLTWRREYGVYTFTPEYISPENETGKQVLLGFDNDARPCLYLNPSKQNTSGRERQLHHLVFMFERVIDLMAPGQETLALLINFKETGSGGQSGPSVGQGKETLNILQAHYPERLGRALISELPWYITTFFKFLSPFIDPVTRSKMKFNEPLTEHVPAPQLQKHYGGEADFEYQHDVYWPALNKLCEERRKAYRDRWVDAGEKVGVSEFYLRGGTENSTTAVDNATAGIEKMAVQL</sequence>
<dbReference type="Pfam" id="PF00650">
    <property type="entry name" value="CRAL_TRIO"/>
    <property type="match status" value="1"/>
</dbReference>
<dbReference type="AlphaFoldDB" id="A0A4Z1NVT7"/>
<dbReference type="Gene3D" id="3.40.525.10">
    <property type="entry name" value="CRAL-TRIO lipid binding domain"/>
    <property type="match status" value="1"/>
</dbReference>
<evidence type="ECO:0000313" key="3">
    <source>
        <dbReference type="EMBL" id="TID19054.1"/>
    </source>
</evidence>
<feature type="region of interest" description="Disordered" evidence="1">
    <location>
        <begin position="24"/>
        <end position="58"/>
    </location>
</feature>
<gene>
    <name evidence="3" type="ORF">E6O75_ATG06175</name>
</gene>
<dbReference type="Pfam" id="PF03765">
    <property type="entry name" value="CRAL_TRIO_N"/>
    <property type="match status" value="1"/>
</dbReference>
<dbReference type="CDD" id="cd00170">
    <property type="entry name" value="SEC14"/>
    <property type="match status" value="1"/>
</dbReference>
<comment type="caution">
    <text evidence="3">The sequence shown here is derived from an EMBL/GenBank/DDBJ whole genome shotgun (WGS) entry which is preliminary data.</text>
</comment>
<dbReference type="InterPro" id="IPR001251">
    <property type="entry name" value="CRAL-TRIO_dom"/>
</dbReference>
<name>A0A4Z1NVT7_9PEZI</name>
<dbReference type="GO" id="GO:0071944">
    <property type="term" value="C:cell periphery"/>
    <property type="evidence" value="ECO:0007669"/>
    <property type="project" value="UniProtKB-ARBA"/>
</dbReference>
<dbReference type="InterPro" id="IPR011074">
    <property type="entry name" value="CRAL/TRIO_N_dom"/>
</dbReference>
<dbReference type="InterPro" id="IPR052578">
    <property type="entry name" value="PI_Transfer_CRAL-TRIO"/>
</dbReference>
<evidence type="ECO:0000313" key="4">
    <source>
        <dbReference type="Proteomes" id="UP000298493"/>
    </source>
</evidence>
<dbReference type="OrthoDB" id="75724at2759"/>
<feature type="domain" description="CRAL-TRIO" evidence="2">
    <location>
        <begin position="165"/>
        <end position="320"/>
    </location>
</feature>
<dbReference type="EMBL" id="SNSC02000013">
    <property type="protein sequence ID" value="TID19054.1"/>
    <property type="molecule type" value="Genomic_DNA"/>
</dbReference>
<dbReference type="PANTHER" id="PTHR45824:SF29">
    <property type="entry name" value="GH16843P"/>
    <property type="match status" value="1"/>
</dbReference>
<proteinExistence type="predicted"/>
<dbReference type="PROSITE" id="PS50191">
    <property type="entry name" value="CRAL_TRIO"/>
    <property type="match status" value="1"/>
</dbReference>
<dbReference type="Proteomes" id="UP000298493">
    <property type="component" value="Unassembled WGS sequence"/>
</dbReference>
<dbReference type="STRING" id="86259.A0A4Z1NVT7"/>
<evidence type="ECO:0000256" key="1">
    <source>
        <dbReference type="SAM" id="MobiDB-lite"/>
    </source>
</evidence>